<sequence length="245" mass="27614">MKEWKPQREFKKADFPANPGERKQEKRPSAEKAAPLEPEITTDVKPGRVVKAWMPPSVAEPSQTKKVNSPAFSEGAGIERSASATGPVDARPSEKTRAPVQQGNLIKTPSQIPSQPPRTAPKLFAPESREQAARRAAEEADTKRAAADMSGEMLDELVIARPIEATDLLRRWYWQKPEGGTTPQTKIYIILHSMKKETLVELYRCFTAMERRQMHEIFSKKRTVVKSEILSARGEFMQRLSQTFT</sequence>
<feature type="region of interest" description="Disordered" evidence="1">
    <location>
        <begin position="1"/>
        <end position="136"/>
    </location>
</feature>
<dbReference type="EMBL" id="WBUI01000009">
    <property type="protein sequence ID" value="KAB2932396.1"/>
    <property type="molecule type" value="Genomic_DNA"/>
</dbReference>
<gene>
    <name evidence="2" type="ORF">F9K24_10735</name>
</gene>
<evidence type="ECO:0000313" key="2">
    <source>
        <dbReference type="EMBL" id="KAB2932396.1"/>
    </source>
</evidence>
<comment type="caution">
    <text evidence="2">The sequence shown here is derived from an EMBL/GenBank/DDBJ whole genome shotgun (WGS) entry which is preliminary data.</text>
</comment>
<feature type="compositionally biased region" description="Basic and acidic residues" evidence="1">
    <location>
        <begin position="1"/>
        <end position="30"/>
    </location>
</feature>
<feature type="compositionally biased region" description="Basic and acidic residues" evidence="1">
    <location>
        <begin position="127"/>
        <end position="136"/>
    </location>
</feature>
<name>A0A833H1B8_9LEPT</name>
<organism evidence="2 3">
    <name type="scientific">Leptonema illini</name>
    <dbReference type="NCBI Taxonomy" id="183"/>
    <lineage>
        <taxon>Bacteria</taxon>
        <taxon>Pseudomonadati</taxon>
        <taxon>Spirochaetota</taxon>
        <taxon>Spirochaetia</taxon>
        <taxon>Leptospirales</taxon>
        <taxon>Leptospiraceae</taxon>
        <taxon>Leptonema</taxon>
    </lineage>
</organism>
<reference evidence="2 3" key="1">
    <citation type="submission" date="2019-10" db="EMBL/GenBank/DDBJ databases">
        <title>Extracellular Electron Transfer in a Candidatus Methanoperedens spp. Enrichment Culture.</title>
        <authorList>
            <person name="Berger S."/>
            <person name="Rangel Shaw D."/>
            <person name="Berben T."/>
            <person name="In 'T Zandt M."/>
            <person name="Frank J."/>
            <person name="Reimann J."/>
            <person name="Jetten M.S.M."/>
            <person name="Welte C.U."/>
        </authorList>
    </citation>
    <scope>NUCLEOTIDE SEQUENCE [LARGE SCALE GENOMIC DNA]</scope>
    <source>
        <strain evidence="2">SB12</strain>
    </source>
</reference>
<feature type="compositionally biased region" description="Polar residues" evidence="1">
    <location>
        <begin position="99"/>
        <end position="113"/>
    </location>
</feature>
<feature type="compositionally biased region" description="Polar residues" evidence="1">
    <location>
        <begin position="60"/>
        <end position="71"/>
    </location>
</feature>
<proteinExistence type="predicted"/>
<evidence type="ECO:0000313" key="3">
    <source>
        <dbReference type="Proteomes" id="UP000460298"/>
    </source>
</evidence>
<evidence type="ECO:0000256" key="1">
    <source>
        <dbReference type="SAM" id="MobiDB-lite"/>
    </source>
</evidence>
<protein>
    <submittedName>
        <fullName evidence="2">Uncharacterized protein</fullName>
    </submittedName>
</protein>
<dbReference type="AlphaFoldDB" id="A0A833H1B8"/>
<accession>A0A833H1B8</accession>
<dbReference type="Proteomes" id="UP000460298">
    <property type="component" value="Unassembled WGS sequence"/>
</dbReference>